<dbReference type="PANTHER" id="PTHR34982">
    <property type="entry name" value="YOP PROTEINS TRANSLOCATION PROTEIN L"/>
    <property type="match status" value="1"/>
</dbReference>
<name>A0ABZ1BKL5_9FIRM</name>
<evidence type="ECO:0000256" key="5">
    <source>
        <dbReference type="ARBA" id="ARBA00022927"/>
    </source>
</evidence>
<keyword evidence="4" id="KW-1005">Bacterial flagellum biogenesis</keyword>
<comment type="function">
    <text evidence="1">Needed for flagellar regrowth and assembly.</text>
</comment>
<evidence type="ECO:0000313" key="10">
    <source>
        <dbReference type="EMBL" id="WRP13339.1"/>
    </source>
</evidence>
<dbReference type="EMBL" id="CP141614">
    <property type="protein sequence ID" value="WRP13339.1"/>
    <property type="molecule type" value="Genomic_DNA"/>
</dbReference>
<keyword evidence="3" id="KW-0813">Transport</keyword>
<evidence type="ECO:0000256" key="6">
    <source>
        <dbReference type="ARBA" id="ARBA00023225"/>
    </source>
</evidence>
<accession>A0ABZ1BKL5</accession>
<evidence type="ECO:0000256" key="4">
    <source>
        <dbReference type="ARBA" id="ARBA00022795"/>
    </source>
</evidence>
<evidence type="ECO:0000313" key="11">
    <source>
        <dbReference type="Proteomes" id="UP001333102"/>
    </source>
</evidence>
<organism evidence="10 11">
    <name type="scientific">Geochorda subterranea</name>
    <dbReference type="NCBI Taxonomy" id="3109564"/>
    <lineage>
        <taxon>Bacteria</taxon>
        <taxon>Bacillati</taxon>
        <taxon>Bacillota</taxon>
        <taxon>Limnochordia</taxon>
        <taxon>Limnochordales</taxon>
        <taxon>Geochordaceae</taxon>
        <taxon>Geochorda</taxon>
    </lineage>
</organism>
<evidence type="ECO:0000259" key="9">
    <source>
        <dbReference type="Pfam" id="PF02108"/>
    </source>
</evidence>
<evidence type="ECO:0000256" key="7">
    <source>
        <dbReference type="SAM" id="Coils"/>
    </source>
</evidence>
<protein>
    <submittedName>
        <fullName evidence="10">FliH/SctL family protein</fullName>
    </submittedName>
</protein>
<dbReference type="Pfam" id="PF02108">
    <property type="entry name" value="FliH"/>
    <property type="match status" value="1"/>
</dbReference>
<dbReference type="InterPro" id="IPR051472">
    <property type="entry name" value="T3SS_Stator/FliH"/>
</dbReference>
<evidence type="ECO:0000256" key="3">
    <source>
        <dbReference type="ARBA" id="ARBA00022448"/>
    </source>
</evidence>
<reference evidence="11" key="1">
    <citation type="submission" date="2023-12" db="EMBL/GenBank/DDBJ databases">
        <title>Novel isolates from deep terrestrial aquifers shed light on the physiology and ecology of the class Limnochordia.</title>
        <authorList>
            <person name="Karnachuk O.V."/>
            <person name="Lukina A.P."/>
            <person name="Avakyan M.R."/>
            <person name="Kadnikov V."/>
            <person name="Begmatov S."/>
            <person name="Beletsky A.V."/>
            <person name="Mardanov A.V."/>
            <person name="Ravin N.V."/>
        </authorList>
    </citation>
    <scope>NUCLEOTIDE SEQUENCE [LARGE SCALE GENOMIC DNA]</scope>
    <source>
        <strain evidence="11">LN</strain>
    </source>
</reference>
<proteinExistence type="inferred from homology"/>
<dbReference type="Proteomes" id="UP001333102">
    <property type="component" value="Chromosome"/>
</dbReference>
<keyword evidence="7" id="KW-0175">Coiled coil</keyword>
<keyword evidence="11" id="KW-1185">Reference proteome</keyword>
<feature type="region of interest" description="Disordered" evidence="8">
    <location>
        <begin position="1"/>
        <end position="45"/>
    </location>
</feature>
<dbReference type="RefSeq" id="WP_324667584.1">
    <property type="nucleotide sequence ID" value="NZ_CP141614.1"/>
</dbReference>
<comment type="similarity">
    <text evidence="2">Belongs to the FliH family.</text>
</comment>
<keyword evidence="5" id="KW-0653">Protein transport</keyword>
<dbReference type="InterPro" id="IPR018035">
    <property type="entry name" value="Flagellar_FliH/T3SS_HrpE"/>
</dbReference>
<gene>
    <name evidence="10" type="ORF">VLY81_07700</name>
</gene>
<feature type="coiled-coil region" evidence="7">
    <location>
        <begin position="61"/>
        <end position="124"/>
    </location>
</feature>
<keyword evidence="6" id="KW-1006">Bacterial flagellum protein export</keyword>
<evidence type="ECO:0000256" key="1">
    <source>
        <dbReference type="ARBA" id="ARBA00003041"/>
    </source>
</evidence>
<dbReference type="PANTHER" id="PTHR34982:SF1">
    <property type="entry name" value="FLAGELLAR ASSEMBLY PROTEIN FLIH"/>
    <property type="match status" value="1"/>
</dbReference>
<evidence type="ECO:0000256" key="8">
    <source>
        <dbReference type="SAM" id="MobiDB-lite"/>
    </source>
</evidence>
<evidence type="ECO:0000256" key="2">
    <source>
        <dbReference type="ARBA" id="ARBA00006602"/>
    </source>
</evidence>
<sequence length="252" mass="27055">MPTVRAAWSSSQGAPGDGRWPEVRPCWGARRRTGPGGAETASRPARCAPSCRGGGGARAWANEARQRARQEAQAIREAARAEGWEAGRAEGEREGRAQAIREVAARLERLLGEMIALVEEARRRRDHALALAEEDVVKLALAVAERVVRREVAAGPAVTRAVLQDVLREMPGAGEGRVVVRVHPDEHRLLADADLGLPQGVEGPVQVQWRADPEVEPGGCIVEAELGSIDAGLETRLVEVAAGLLDVMRHGR</sequence>
<feature type="domain" description="Flagellar assembly protein FliH/Type III secretion system HrpE" evidence="9">
    <location>
        <begin position="113"/>
        <end position="238"/>
    </location>
</feature>